<evidence type="ECO:0000256" key="1">
    <source>
        <dbReference type="SAM" id="MobiDB-lite"/>
    </source>
</evidence>
<feature type="region of interest" description="Disordered" evidence="1">
    <location>
        <begin position="135"/>
        <end position="155"/>
    </location>
</feature>
<dbReference type="RefSeq" id="WP_171162973.1">
    <property type="nucleotide sequence ID" value="NZ_CP053073.1"/>
</dbReference>
<dbReference type="AlphaFoldDB" id="A0A6M4H7P1"/>
<keyword evidence="3" id="KW-1185">Reference proteome</keyword>
<organism evidence="2 3">
    <name type="scientific">Usitatibacter palustris</name>
    <dbReference type="NCBI Taxonomy" id="2732487"/>
    <lineage>
        <taxon>Bacteria</taxon>
        <taxon>Pseudomonadati</taxon>
        <taxon>Pseudomonadota</taxon>
        <taxon>Betaproteobacteria</taxon>
        <taxon>Nitrosomonadales</taxon>
        <taxon>Usitatibacteraceae</taxon>
        <taxon>Usitatibacter</taxon>
    </lineage>
</organism>
<dbReference type="InParanoid" id="A0A6M4H7P1"/>
<proteinExistence type="predicted"/>
<sequence>MLSVILERVTVESRWEDHRWTVAGVVPDVGGDARDIVMHEGFLQRMFPGVLVTLYRDEAEGYYLNVGSDDPSVFISLRNDETTGDPVPFLATLSYNEAARWMDSAERVERVSAYPELTAWMGEWVEANYRPEPKVRQRPKSFKGKEGRFRKQGQS</sequence>
<dbReference type="Pfam" id="PF11749">
    <property type="entry name" value="DUF3305"/>
    <property type="match status" value="1"/>
</dbReference>
<evidence type="ECO:0008006" key="4">
    <source>
        <dbReference type="Google" id="ProtNLM"/>
    </source>
</evidence>
<dbReference type="EMBL" id="CP053073">
    <property type="protein sequence ID" value="QJR15580.1"/>
    <property type="molecule type" value="Genomic_DNA"/>
</dbReference>
<name>A0A6M4H7P1_9PROT</name>
<evidence type="ECO:0000313" key="3">
    <source>
        <dbReference type="Proteomes" id="UP000503096"/>
    </source>
</evidence>
<protein>
    <recommendedName>
        <fullName evidence="4">DUF3305 domain-containing protein</fullName>
    </recommendedName>
</protein>
<accession>A0A6M4H7P1</accession>
<dbReference type="KEGG" id="upl:DSM104440_02402"/>
<dbReference type="InterPro" id="IPR021736">
    <property type="entry name" value="DUF3305"/>
</dbReference>
<gene>
    <name evidence="2" type="ORF">DSM104440_02402</name>
</gene>
<reference evidence="2 3" key="1">
    <citation type="submission" date="2020-04" db="EMBL/GenBank/DDBJ databases">
        <title>Usitatibacter rugosus gen. nov., sp. nov. and Usitatibacter palustris sp. nov., novel members of Usitatibacteraceae fam. nov. within the order Nitrosomonadales isolated from soil.</title>
        <authorList>
            <person name="Huber K.J."/>
            <person name="Neumann-Schaal M."/>
            <person name="Geppert A."/>
            <person name="Luckner M."/>
            <person name="Wanner G."/>
            <person name="Overmann J."/>
        </authorList>
    </citation>
    <scope>NUCLEOTIDE SEQUENCE [LARGE SCALE GENOMIC DNA]</scope>
    <source>
        <strain evidence="2 3">Swamp67</strain>
    </source>
</reference>
<evidence type="ECO:0000313" key="2">
    <source>
        <dbReference type="EMBL" id="QJR15580.1"/>
    </source>
</evidence>
<dbReference type="Proteomes" id="UP000503096">
    <property type="component" value="Chromosome"/>
</dbReference>